<keyword evidence="4" id="KW-0964">Secreted</keyword>
<name>A0AAD3X1E7_MICMQ</name>
<dbReference type="PANTHER" id="PTHR42792:SF2">
    <property type="entry name" value="FLAGELLIN"/>
    <property type="match status" value="1"/>
</dbReference>
<accession>A0AAD3X1E7</accession>
<dbReference type="Gene3D" id="1.20.1330.10">
    <property type="entry name" value="f41 fragment of flagellin, N-terminal domain"/>
    <property type="match status" value="1"/>
</dbReference>
<dbReference type="PANTHER" id="PTHR42792">
    <property type="entry name" value="FLAGELLIN"/>
    <property type="match status" value="1"/>
</dbReference>
<dbReference type="InterPro" id="IPR001492">
    <property type="entry name" value="Flagellin"/>
</dbReference>
<evidence type="ECO:0000259" key="5">
    <source>
        <dbReference type="Pfam" id="PF00669"/>
    </source>
</evidence>
<dbReference type="GO" id="GO:0005576">
    <property type="term" value="C:extracellular region"/>
    <property type="evidence" value="ECO:0007669"/>
    <property type="project" value="UniProtKB-SubCell"/>
</dbReference>
<evidence type="ECO:0000313" key="8">
    <source>
        <dbReference type="Proteomes" id="UP000436027"/>
    </source>
</evidence>
<dbReference type="EMBL" id="WAAQ01000002">
    <property type="protein sequence ID" value="KAB1883720.1"/>
    <property type="molecule type" value="Genomic_DNA"/>
</dbReference>
<dbReference type="InterPro" id="IPR001029">
    <property type="entry name" value="Flagellin_N"/>
</dbReference>
<dbReference type="Proteomes" id="UP000436027">
    <property type="component" value="Unassembled WGS sequence"/>
</dbReference>
<protein>
    <recommendedName>
        <fullName evidence="2 4">Flagellin</fullName>
    </recommendedName>
</protein>
<feature type="domain" description="Flagellin C-terminal" evidence="6">
    <location>
        <begin position="191"/>
        <end position="275"/>
    </location>
</feature>
<reference evidence="7 8" key="1">
    <citation type="submission" date="2019-09" db="EMBL/GenBank/DDBJ databases">
        <title>Whole genome sequencing of Microbacterium maritypicum.</title>
        <authorList>
            <person name="Lenchi N."/>
        </authorList>
    </citation>
    <scope>NUCLEOTIDE SEQUENCE [LARGE SCALE GENOMIC DNA]</scope>
    <source>
        <strain evidence="7 8">DSM 12512</strain>
    </source>
</reference>
<organism evidence="7 8">
    <name type="scientific">Microbacterium maritypicum</name>
    <name type="common">Microbacterium liquefaciens</name>
    <dbReference type="NCBI Taxonomy" id="33918"/>
    <lineage>
        <taxon>Bacteria</taxon>
        <taxon>Bacillati</taxon>
        <taxon>Actinomycetota</taxon>
        <taxon>Actinomycetes</taxon>
        <taxon>Micrococcales</taxon>
        <taxon>Microbacteriaceae</taxon>
        <taxon>Microbacterium</taxon>
    </lineage>
</organism>
<evidence type="ECO:0000313" key="7">
    <source>
        <dbReference type="EMBL" id="KAB1883720.1"/>
    </source>
</evidence>
<dbReference type="Pfam" id="PF00669">
    <property type="entry name" value="Flagellin_N"/>
    <property type="match status" value="1"/>
</dbReference>
<dbReference type="GeneID" id="87014910"/>
<evidence type="ECO:0000256" key="1">
    <source>
        <dbReference type="ARBA" id="ARBA00005709"/>
    </source>
</evidence>
<dbReference type="InterPro" id="IPR042187">
    <property type="entry name" value="Flagellin_C_sub2"/>
</dbReference>
<dbReference type="PRINTS" id="PR00207">
    <property type="entry name" value="FLAGELLIN"/>
</dbReference>
<dbReference type="Gene3D" id="6.10.280.190">
    <property type="match status" value="1"/>
</dbReference>
<dbReference type="Gene3D" id="6.10.10.10">
    <property type="entry name" value="Flagellar export chaperone, C-terminal domain"/>
    <property type="match status" value="1"/>
</dbReference>
<dbReference type="GO" id="GO:0009288">
    <property type="term" value="C:bacterial-type flagellum"/>
    <property type="evidence" value="ECO:0007669"/>
    <property type="project" value="UniProtKB-SubCell"/>
</dbReference>
<sequence length="276" mass="28786">MGMQISTNVSALNAYRNLSNTQNDVSKSLEKLSSGFRINRAADDAAGLAISEGLRSQVNGLNVAARNAQDGISVIQTAEGALTEVHSILQRVRDLTAQGANDSNNAKSRDAIQKEINTLGDELTRIAGSTNFNGIKLLSGGDTLTFQVGAGSVAAEDQISVALTDFATLGADIKTLAATMTDAATYGTALAGIDTQIQAVSTARAGYGALQNRFESTINSLNVSAENLAAAESRIRDTDMASEMVKFTSKNILSQAGTAMLAQANQANQGVLQLLR</sequence>
<keyword evidence="7" id="KW-0966">Cell projection</keyword>
<keyword evidence="3 4" id="KW-0975">Bacterial flagellum</keyword>
<keyword evidence="7" id="KW-0969">Cilium</keyword>
<dbReference type="GO" id="GO:0005198">
    <property type="term" value="F:structural molecule activity"/>
    <property type="evidence" value="ECO:0007669"/>
    <property type="project" value="UniProtKB-UniRule"/>
</dbReference>
<comment type="function">
    <text evidence="4">Flagellin is the subunit protein which polymerizes to form the filaments of bacterial flagella.</text>
</comment>
<proteinExistence type="inferred from homology"/>
<comment type="similarity">
    <text evidence="1 4">Belongs to the bacterial flagellin family.</text>
</comment>
<dbReference type="Pfam" id="PF00700">
    <property type="entry name" value="Flagellin_C"/>
    <property type="match status" value="1"/>
</dbReference>
<comment type="caution">
    <text evidence="7">The sequence shown here is derived from an EMBL/GenBank/DDBJ whole genome shotgun (WGS) entry which is preliminary data.</text>
</comment>
<dbReference type="AlphaFoldDB" id="A0AAD3X1E7"/>
<gene>
    <name evidence="7" type="ORF">F6W70_14100</name>
</gene>
<keyword evidence="7" id="KW-0282">Flagellum</keyword>
<dbReference type="InterPro" id="IPR046358">
    <property type="entry name" value="Flagellin_C"/>
</dbReference>
<comment type="subcellular location">
    <subcellularLocation>
        <location evidence="4">Secreted</location>
    </subcellularLocation>
    <subcellularLocation>
        <location evidence="4">Bacterial flagellum</location>
    </subcellularLocation>
</comment>
<dbReference type="RefSeq" id="WP_017828255.1">
    <property type="nucleotide sequence ID" value="NZ_BAAAIN010000001.1"/>
</dbReference>
<evidence type="ECO:0000259" key="6">
    <source>
        <dbReference type="Pfam" id="PF00700"/>
    </source>
</evidence>
<evidence type="ECO:0000256" key="4">
    <source>
        <dbReference type="RuleBase" id="RU362073"/>
    </source>
</evidence>
<dbReference type="SUPFAM" id="SSF64518">
    <property type="entry name" value="Phase 1 flagellin"/>
    <property type="match status" value="1"/>
</dbReference>
<evidence type="ECO:0000256" key="2">
    <source>
        <dbReference type="ARBA" id="ARBA00020110"/>
    </source>
</evidence>
<evidence type="ECO:0000256" key="3">
    <source>
        <dbReference type="ARBA" id="ARBA00023143"/>
    </source>
</evidence>
<feature type="domain" description="Flagellin N-terminal" evidence="5">
    <location>
        <begin position="5"/>
        <end position="141"/>
    </location>
</feature>